<organism evidence="5 6">
    <name type="scientific">Ceratobasidium theobromae</name>
    <dbReference type="NCBI Taxonomy" id="1582974"/>
    <lineage>
        <taxon>Eukaryota</taxon>
        <taxon>Fungi</taxon>
        <taxon>Dikarya</taxon>
        <taxon>Basidiomycota</taxon>
        <taxon>Agaricomycotina</taxon>
        <taxon>Agaricomycetes</taxon>
        <taxon>Cantharellales</taxon>
        <taxon>Ceratobasidiaceae</taxon>
        <taxon>Ceratobasidium</taxon>
    </lineage>
</organism>
<keyword evidence="5" id="KW-0406">Ion transport</keyword>
<dbReference type="PRINTS" id="PR01577">
    <property type="entry name" value="KCNABCHANNEL"/>
</dbReference>
<feature type="domain" description="NADP-dependent oxidoreductase" evidence="4">
    <location>
        <begin position="60"/>
        <end position="368"/>
    </location>
</feature>
<dbReference type="AlphaFoldDB" id="A0A5N5QWA5"/>
<keyword evidence="6" id="KW-1185">Reference proteome</keyword>
<evidence type="ECO:0000256" key="3">
    <source>
        <dbReference type="ARBA" id="ARBA00023002"/>
    </source>
</evidence>
<dbReference type="InterPro" id="IPR036812">
    <property type="entry name" value="NAD(P)_OxRdtase_dom_sf"/>
</dbReference>
<dbReference type="InterPro" id="IPR005399">
    <property type="entry name" value="K_chnl_volt-dep_bsu_KCNAB-rel"/>
</dbReference>
<dbReference type="Pfam" id="PF00248">
    <property type="entry name" value="Aldo_ket_red"/>
    <property type="match status" value="1"/>
</dbReference>
<dbReference type="GO" id="GO:0016491">
    <property type="term" value="F:oxidoreductase activity"/>
    <property type="evidence" value="ECO:0007669"/>
    <property type="project" value="UniProtKB-KW"/>
</dbReference>
<evidence type="ECO:0000256" key="2">
    <source>
        <dbReference type="ARBA" id="ARBA00022857"/>
    </source>
</evidence>
<keyword evidence="5" id="KW-0813">Transport</keyword>
<name>A0A5N5QWA5_9AGAM</name>
<evidence type="ECO:0000313" key="5">
    <source>
        <dbReference type="EMBL" id="KAB5596032.1"/>
    </source>
</evidence>
<evidence type="ECO:0000256" key="1">
    <source>
        <dbReference type="ARBA" id="ARBA00006515"/>
    </source>
</evidence>
<dbReference type="OrthoDB" id="1720422at2759"/>
<evidence type="ECO:0000259" key="4">
    <source>
        <dbReference type="Pfam" id="PF00248"/>
    </source>
</evidence>
<keyword evidence="2" id="KW-0521">NADP</keyword>
<comment type="similarity">
    <text evidence="1">Belongs to the shaker potassium channel beta subunit family.</text>
</comment>
<reference evidence="5 6" key="1">
    <citation type="journal article" date="2019" name="Fungal Biol. Biotechnol.">
        <title>Draft genome sequence of fastidious pathogen Ceratobasidium theobromae, which causes vascular-streak dieback in Theobroma cacao.</title>
        <authorList>
            <person name="Ali S.S."/>
            <person name="Asman A."/>
            <person name="Shao J."/>
            <person name="Firmansyah A.P."/>
            <person name="Susilo A.W."/>
            <person name="Rosmana A."/>
            <person name="McMahon P."/>
            <person name="Junaid M."/>
            <person name="Guest D."/>
            <person name="Kheng T.Y."/>
            <person name="Meinhardt L.W."/>
            <person name="Bailey B.A."/>
        </authorList>
    </citation>
    <scope>NUCLEOTIDE SEQUENCE [LARGE SCALE GENOMIC DNA]</scope>
    <source>
        <strain evidence="5 6">CT2</strain>
    </source>
</reference>
<dbReference type="GO" id="GO:0034220">
    <property type="term" value="P:monoatomic ion transmembrane transport"/>
    <property type="evidence" value="ECO:0007669"/>
    <property type="project" value="UniProtKB-KW"/>
</dbReference>
<keyword evidence="5" id="KW-0407">Ion channel</keyword>
<comment type="caution">
    <text evidence="5">The sequence shown here is derived from an EMBL/GenBank/DDBJ whole genome shotgun (WGS) entry which is preliminary data.</text>
</comment>
<evidence type="ECO:0000313" key="6">
    <source>
        <dbReference type="Proteomes" id="UP000383932"/>
    </source>
</evidence>
<sequence length="373" mass="41271">MKGGGSFSFASASIQLDLRSILTASTLATLSAMTTKIKEYNPQNMIFRRLGNTGLRVPILSLGGWLSYGGSVSGTQVNDIFKAAFEAGINFFDTAESYGNGSSEIEMGRAIKELGLRRTSLIVSTKLFGGVGRKGPNDRGLSRKHLVEGMNESLQRLQMDYVDIVFAHLPDLDVPMLEIVQGFTWLINQGKAFYWGTSNWSVVQIEEAHHIAHAHGLIAPAAEQCCYNAFNRKRVEEEYQHLYDRYGYGLTTYSPLDGGFLTGKYNSGEIPGDSRYATSKDDPWIASLRELLGSEKGKERIAKVKKLEIIAHELQTDLATLSLAWVMKNPHVSTLIIGATRVSQVESNLKALELLPKLSDEAYQRIHDIFGVE</sequence>
<dbReference type="EMBL" id="SSOP01000004">
    <property type="protein sequence ID" value="KAB5596032.1"/>
    <property type="molecule type" value="Genomic_DNA"/>
</dbReference>
<dbReference type="Gene3D" id="3.20.20.100">
    <property type="entry name" value="NADP-dependent oxidoreductase domain"/>
    <property type="match status" value="1"/>
</dbReference>
<gene>
    <name evidence="5" type="ORF">CTheo_549</name>
</gene>
<dbReference type="InterPro" id="IPR023210">
    <property type="entry name" value="NADP_OxRdtase_dom"/>
</dbReference>
<proteinExistence type="inferred from homology"/>
<dbReference type="SUPFAM" id="SSF51430">
    <property type="entry name" value="NAD(P)-linked oxidoreductase"/>
    <property type="match status" value="1"/>
</dbReference>
<keyword evidence="3" id="KW-0560">Oxidoreductase</keyword>
<accession>A0A5N5QWA5</accession>
<dbReference type="PANTHER" id="PTHR43150">
    <property type="entry name" value="HYPERKINETIC, ISOFORM M"/>
    <property type="match status" value="1"/>
</dbReference>
<dbReference type="Proteomes" id="UP000383932">
    <property type="component" value="Unassembled WGS sequence"/>
</dbReference>
<dbReference type="PANTHER" id="PTHR43150:SF2">
    <property type="entry name" value="HYPERKINETIC, ISOFORM M"/>
    <property type="match status" value="1"/>
</dbReference>
<protein>
    <submittedName>
        <fullName evidence="5">Voltage-gated potassium channel subunit beta</fullName>
    </submittedName>
</protein>